<reference evidence="3 4" key="1">
    <citation type="submission" date="2024-08" db="EMBL/GenBank/DDBJ databases">
        <title>Whole-genome sequencing of halo(alkali)philic microorganisms from hypersaline lakes.</title>
        <authorList>
            <person name="Sorokin D.Y."/>
            <person name="Merkel A.Y."/>
            <person name="Messina E."/>
            <person name="Yakimov M."/>
        </authorList>
    </citation>
    <scope>NUCLEOTIDE SEQUENCE [LARGE SCALE GENOMIC DNA]</scope>
    <source>
        <strain evidence="3 4">AB-hyl4</strain>
    </source>
</reference>
<feature type="transmembrane region" description="Helical" evidence="1">
    <location>
        <begin position="21"/>
        <end position="43"/>
    </location>
</feature>
<comment type="caution">
    <text evidence="3">The sequence shown here is derived from an EMBL/GenBank/DDBJ whole genome shotgun (WGS) entry which is preliminary data.</text>
</comment>
<gene>
    <name evidence="3" type="ORF">ACERK3_00080</name>
</gene>
<sequence length="260" mass="29426">MITRQSQPVIHSAAVRRKGFTLIELLVVISVIALLIAILLPALQSARATARMIACASNQRQIGLAFHMYADDFQRWVPYWNGLSGDDAVGEVWDLSLSPYMNYTQEIIDGVRIGSHAGYYCPSGKVFEDLTPNETRSYVINRYVNLNEPSFQTENNRMDEPWTDNRQALLFEAIDRGRSTETERVAMRVYASITNAQLGRGTTHRPYLAFRHNGNMNFLRKDGAVHLTGPGVTGSGELPIWYLRRDTSTPRFWQDGLKVN</sequence>
<proteinExistence type="predicted"/>
<keyword evidence="4" id="KW-1185">Reference proteome</keyword>
<feature type="domain" description="DUF1559" evidence="2">
    <location>
        <begin position="44"/>
        <end position="102"/>
    </location>
</feature>
<dbReference type="PANTHER" id="PTHR30093:SF2">
    <property type="entry name" value="TYPE II SECRETION SYSTEM PROTEIN H"/>
    <property type="match status" value="1"/>
</dbReference>
<dbReference type="NCBIfam" id="TIGR02532">
    <property type="entry name" value="IV_pilin_GFxxxE"/>
    <property type="match status" value="1"/>
</dbReference>
<dbReference type="Gene3D" id="3.30.700.10">
    <property type="entry name" value="Glycoprotein, Type 4 Pilin"/>
    <property type="match status" value="1"/>
</dbReference>
<dbReference type="SUPFAM" id="SSF54523">
    <property type="entry name" value="Pili subunits"/>
    <property type="match status" value="1"/>
</dbReference>
<dbReference type="InterPro" id="IPR011453">
    <property type="entry name" value="DUF1559"/>
</dbReference>
<evidence type="ECO:0000259" key="2">
    <source>
        <dbReference type="Pfam" id="PF07596"/>
    </source>
</evidence>
<dbReference type="Proteomes" id="UP001575105">
    <property type="component" value="Unassembled WGS sequence"/>
</dbReference>
<keyword evidence="1" id="KW-0472">Membrane</keyword>
<dbReference type="PANTHER" id="PTHR30093">
    <property type="entry name" value="GENERAL SECRETION PATHWAY PROTEIN G"/>
    <property type="match status" value="1"/>
</dbReference>
<name>A0ABV4U2Z2_9BACT</name>
<dbReference type="PROSITE" id="PS00409">
    <property type="entry name" value="PROKAR_NTER_METHYL"/>
    <property type="match status" value="1"/>
</dbReference>
<evidence type="ECO:0000313" key="3">
    <source>
        <dbReference type="EMBL" id="MFA9476678.1"/>
    </source>
</evidence>
<dbReference type="InterPro" id="IPR012902">
    <property type="entry name" value="N_methyl_site"/>
</dbReference>
<evidence type="ECO:0000256" key="1">
    <source>
        <dbReference type="SAM" id="Phobius"/>
    </source>
</evidence>
<keyword evidence="1" id="KW-1133">Transmembrane helix</keyword>
<organism evidence="3 4">
    <name type="scientific">Natronomicrosphaera hydrolytica</name>
    <dbReference type="NCBI Taxonomy" id="3242702"/>
    <lineage>
        <taxon>Bacteria</taxon>
        <taxon>Pseudomonadati</taxon>
        <taxon>Planctomycetota</taxon>
        <taxon>Phycisphaerae</taxon>
        <taxon>Phycisphaerales</taxon>
        <taxon>Phycisphaeraceae</taxon>
        <taxon>Natronomicrosphaera</taxon>
    </lineage>
</organism>
<keyword evidence="1" id="KW-0812">Transmembrane</keyword>
<dbReference type="InterPro" id="IPR045584">
    <property type="entry name" value="Pilin-like"/>
</dbReference>
<dbReference type="RefSeq" id="WP_425343608.1">
    <property type="nucleotide sequence ID" value="NZ_JBGUBD010000001.1"/>
</dbReference>
<dbReference type="Pfam" id="PF07596">
    <property type="entry name" value="SBP_bac_10"/>
    <property type="match status" value="1"/>
</dbReference>
<accession>A0ABV4U2Z2</accession>
<protein>
    <submittedName>
        <fullName evidence="3">DUF1559 domain-containing protein</fullName>
    </submittedName>
</protein>
<dbReference type="EMBL" id="JBGUBD010000001">
    <property type="protein sequence ID" value="MFA9476678.1"/>
    <property type="molecule type" value="Genomic_DNA"/>
</dbReference>
<dbReference type="Pfam" id="PF07963">
    <property type="entry name" value="N_methyl"/>
    <property type="match status" value="1"/>
</dbReference>
<evidence type="ECO:0000313" key="4">
    <source>
        <dbReference type="Proteomes" id="UP001575105"/>
    </source>
</evidence>